<protein>
    <submittedName>
        <fullName evidence="1">Uncharacterized protein</fullName>
    </submittedName>
</protein>
<name>A0ABD3DH89_9LAMI</name>
<dbReference type="InterPro" id="IPR038765">
    <property type="entry name" value="Papain-like_cys_pep_sf"/>
</dbReference>
<evidence type="ECO:0000313" key="2">
    <source>
        <dbReference type="Proteomes" id="UP001632038"/>
    </source>
</evidence>
<dbReference type="Proteomes" id="UP001632038">
    <property type="component" value="Unassembled WGS sequence"/>
</dbReference>
<reference evidence="2" key="1">
    <citation type="journal article" date="2024" name="IScience">
        <title>Strigolactones Initiate the Formation of Haustorium-like Structures in Castilleja.</title>
        <authorList>
            <person name="Buerger M."/>
            <person name="Peterson D."/>
            <person name="Chory J."/>
        </authorList>
    </citation>
    <scope>NUCLEOTIDE SEQUENCE [LARGE SCALE GENOMIC DNA]</scope>
</reference>
<dbReference type="EMBL" id="JAVIJP010000016">
    <property type="protein sequence ID" value="KAL3641683.1"/>
    <property type="molecule type" value="Genomic_DNA"/>
</dbReference>
<evidence type="ECO:0000313" key="1">
    <source>
        <dbReference type="EMBL" id="KAL3641683.1"/>
    </source>
</evidence>
<sequence>MALAVINPWDNIIYLLDPLRKGVPSNKFKDMVHACPKQEINTSNSGYYVCRYMREIIDHECAVIPANYFKDSPPAMTYIP</sequence>
<gene>
    <name evidence="1" type="ORF">CASFOL_012498</name>
</gene>
<organism evidence="1 2">
    <name type="scientific">Castilleja foliolosa</name>
    <dbReference type="NCBI Taxonomy" id="1961234"/>
    <lineage>
        <taxon>Eukaryota</taxon>
        <taxon>Viridiplantae</taxon>
        <taxon>Streptophyta</taxon>
        <taxon>Embryophyta</taxon>
        <taxon>Tracheophyta</taxon>
        <taxon>Spermatophyta</taxon>
        <taxon>Magnoliopsida</taxon>
        <taxon>eudicotyledons</taxon>
        <taxon>Gunneridae</taxon>
        <taxon>Pentapetalae</taxon>
        <taxon>asterids</taxon>
        <taxon>lamiids</taxon>
        <taxon>Lamiales</taxon>
        <taxon>Orobanchaceae</taxon>
        <taxon>Pedicularideae</taxon>
        <taxon>Castillejinae</taxon>
        <taxon>Castilleja</taxon>
    </lineage>
</organism>
<proteinExistence type="predicted"/>
<dbReference type="AlphaFoldDB" id="A0ABD3DH89"/>
<accession>A0ABD3DH89</accession>
<keyword evidence="2" id="KW-1185">Reference proteome</keyword>
<comment type="caution">
    <text evidence="1">The sequence shown here is derived from an EMBL/GenBank/DDBJ whole genome shotgun (WGS) entry which is preliminary data.</text>
</comment>
<dbReference type="SUPFAM" id="SSF54001">
    <property type="entry name" value="Cysteine proteinases"/>
    <property type="match status" value="1"/>
</dbReference>